<comment type="caution">
    <text evidence="2">The sequence shown here is derived from an EMBL/GenBank/DDBJ whole genome shotgun (WGS) entry which is preliminary data.</text>
</comment>
<dbReference type="InterPro" id="IPR052895">
    <property type="entry name" value="HetReg/Transcr_Mod"/>
</dbReference>
<dbReference type="Pfam" id="PF06985">
    <property type="entry name" value="HET"/>
    <property type="match status" value="1"/>
</dbReference>
<keyword evidence="3" id="KW-1185">Reference proteome</keyword>
<dbReference type="InterPro" id="IPR010730">
    <property type="entry name" value="HET"/>
</dbReference>
<evidence type="ECO:0000313" key="3">
    <source>
        <dbReference type="Proteomes" id="UP001197093"/>
    </source>
</evidence>
<gene>
    <name evidence="2" type="ORF">NEMBOFW57_004147</name>
</gene>
<protein>
    <recommendedName>
        <fullName evidence="1">Heterokaryon incompatibility domain-containing protein</fullName>
    </recommendedName>
</protein>
<dbReference type="Proteomes" id="UP001197093">
    <property type="component" value="Unassembled WGS sequence"/>
</dbReference>
<name>A0AAD4F738_9PEZI</name>
<reference evidence="2" key="1">
    <citation type="submission" date="2023-02" db="EMBL/GenBank/DDBJ databases">
        <authorList>
            <person name="Palmer J.M."/>
        </authorList>
    </citation>
    <scope>NUCLEOTIDE SEQUENCE</scope>
    <source>
        <strain evidence="2">FW57</strain>
    </source>
</reference>
<dbReference type="PANTHER" id="PTHR24148:SF73">
    <property type="entry name" value="HET DOMAIN PROTEIN (AFU_ORTHOLOGUE AFUA_8G01020)"/>
    <property type="match status" value="1"/>
</dbReference>
<dbReference type="PANTHER" id="PTHR24148">
    <property type="entry name" value="ANKYRIN REPEAT DOMAIN-CONTAINING PROTEIN 39 HOMOLOG-RELATED"/>
    <property type="match status" value="1"/>
</dbReference>
<dbReference type="EMBL" id="JAHCVI010000001">
    <property type="protein sequence ID" value="KAG7294085.1"/>
    <property type="molecule type" value="Genomic_DNA"/>
</dbReference>
<sequence length="325" mass="37196">MYQPLTRGRTIRVLALHPPLVSNQRLEITLSEVSLSDANPPCYEAISYVWGRPQPDQENIDKENSVYSRPCGTFLNITANCASMLRRLRLAHKDRILWVDAICINQSDTLEKDAQVAMMGDVYNRARRVIIDIGEASKTSDEALTCLEKVAYIVVDCQRDILHSFQSGLWMKEVVNDLYQRPWFSRIWVLQEAFMAREAVVMCGTRMVPWWWFRPWRIWIDSTPAWEEEPWHAALPEKIPRAITAGSVATNGRYNVRRDLLNVLCQSRSCGATNPRDKVFAVLGMMDEIPPELTPVYGDTVLDVYVRTAAYLLNTTGLDDWAANL</sequence>
<evidence type="ECO:0000259" key="1">
    <source>
        <dbReference type="Pfam" id="PF06985"/>
    </source>
</evidence>
<evidence type="ECO:0000313" key="2">
    <source>
        <dbReference type="EMBL" id="KAG7294085.1"/>
    </source>
</evidence>
<accession>A0AAD4F738</accession>
<organism evidence="2 3">
    <name type="scientific">Staphylotrichum longicolle</name>
    <dbReference type="NCBI Taxonomy" id="669026"/>
    <lineage>
        <taxon>Eukaryota</taxon>
        <taxon>Fungi</taxon>
        <taxon>Dikarya</taxon>
        <taxon>Ascomycota</taxon>
        <taxon>Pezizomycotina</taxon>
        <taxon>Sordariomycetes</taxon>
        <taxon>Sordariomycetidae</taxon>
        <taxon>Sordariales</taxon>
        <taxon>Chaetomiaceae</taxon>
        <taxon>Staphylotrichum</taxon>
    </lineage>
</organism>
<feature type="domain" description="Heterokaryon incompatibility" evidence="1">
    <location>
        <begin position="43"/>
        <end position="192"/>
    </location>
</feature>
<proteinExistence type="predicted"/>
<dbReference type="AlphaFoldDB" id="A0AAD4F738"/>